<dbReference type="Gene3D" id="3.40.1390.10">
    <property type="entry name" value="MurE/MurF, N-terminal domain"/>
    <property type="match status" value="1"/>
</dbReference>
<keyword evidence="10" id="KW-1185">Reference proteome</keyword>
<feature type="domain" description="UDP-3-O-[3-hydroxymyristoyl] glucosamine N-acyltransferase non-repeat region" evidence="8">
    <location>
        <begin position="24"/>
        <end position="90"/>
    </location>
</feature>
<sequence>MEFSAKQIAEFIQGEIIGDENACVHTFAKIEEGVPGAISFLSNPKYTHYIYDTQSSIVLVNRDFVPEQEIKATLIKVDNAYESLSKLLTLYEMSKPKKTGIDSLAYISPTAKIGKNAYIAPFACIEDNVVIGDNAMIHSHVTVGAGAKVGDNCIFYPHVTIYHDCRIGNNCILHAGCVIGADGFGFAPTAEGYSKIPQIGIVILEDDVEIGANTCIDRATMGATIIHKGVKLDNLIQIAHNDEIGSHTVMAAQVGIAGSTKVGEWCMFGGQAGLAGHIKVGNKVGIGAQAGIPGNVPSNSNILGTPAIDAKQFFKSSVVYKKLPEMYKALNNLEKEIIELKKQINK</sequence>
<evidence type="ECO:0000313" key="10">
    <source>
        <dbReference type="Proteomes" id="UP001496674"/>
    </source>
</evidence>
<proteinExistence type="inferred from homology"/>
<evidence type="ECO:0000256" key="5">
    <source>
        <dbReference type="ARBA" id="ARBA00023098"/>
    </source>
</evidence>
<dbReference type="EMBL" id="AP028055">
    <property type="protein sequence ID" value="BEG98005.1"/>
    <property type="molecule type" value="Genomic_DNA"/>
</dbReference>
<dbReference type="InterPro" id="IPR011004">
    <property type="entry name" value="Trimer_LpxA-like_sf"/>
</dbReference>
<keyword evidence="3 7" id="KW-0808">Transferase</keyword>
<name>A0ABM8I7B7_9BACE</name>
<dbReference type="NCBIfam" id="NF002060">
    <property type="entry name" value="PRK00892.1"/>
    <property type="match status" value="1"/>
</dbReference>
<dbReference type="InterPro" id="IPR020573">
    <property type="entry name" value="UDP_GlcNAc_AcTrfase_non-rep"/>
</dbReference>
<dbReference type="Proteomes" id="UP001496674">
    <property type="component" value="Chromosome"/>
</dbReference>
<comment type="subunit">
    <text evidence="7">Homotrimer.</text>
</comment>
<dbReference type="NCBIfam" id="TIGR01853">
    <property type="entry name" value="lipid_A_lpxD"/>
    <property type="match status" value="1"/>
</dbReference>
<keyword evidence="1 7" id="KW-0444">Lipid biosynthesis</keyword>
<keyword evidence="5 7" id="KW-0443">Lipid metabolism</keyword>
<evidence type="ECO:0000256" key="1">
    <source>
        <dbReference type="ARBA" id="ARBA00022516"/>
    </source>
</evidence>
<evidence type="ECO:0000256" key="3">
    <source>
        <dbReference type="ARBA" id="ARBA00022679"/>
    </source>
</evidence>
<dbReference type="InterPro" id="IPR007691">
    <property type="entry name" value="LpxD"/>
</dbReference>
<dbReference type="HAMAP" id="MF_00523">
    <property type="entry name" value="LpxD"/>
    <property type="match status" value="1"/>
</dbReference>
<evidence type="ECO:0000256" key="2">
    <source>
        <dbReference type="ARBA" id="ARBA00022556"/>
    </source>
</evidence>
<dbReference type="CDD" id="cd03352">
    <property type="entry name" value="LbH_LpxD"/>
    <property type="match status" value="1"/>
</dbReference>
<reference evidence="9 10" key="1">
    <citation type="submission" date="2023-04" db="EMBL/GenBank/DDBJ databases">
        <title>Draft genome sequence of acteroides sedimenti strain YN3PY1.</title>
        <authorList>
            <person name="Yoshida N."/>
        </authorList>
    </citation>
    <scope>NUCLEOTIDE SEQUENCE [LARGE SCALE GENOMIC DNA]</scope>
    <source>
        <strain evidence="9 10">YN3PY1</strain>
    </source>
</reference>
<dbReference type="SUPFAM" id="SSF51161">
    <property type="entry name" value="Trimeric LpxA-like enzymes"/>
    <property type="match status" value="1"/>
</dbReference>
<organism evidence="9 10">
    <name type="scientific">Bacteroides sedimenti</name>
    <dbReference type="NCBI Taxonomy" id="2136147"/>
    <lineage>
        <taxon>Bacteria</taxon>
        <taxon>Pseudomonadati</taxon>
        <taxon>Bacteroidota</taxon>
        <taxon>Bacteroidia</taxon>
        <taxon>Bacteroidales</taxon>
        <taxon>Bacteroidaceae</taxon>
        <taxon>Bacteroides</taxon>
    </lineage>
</organism>
<comment type="function">
    <text evidence="7">Catalyzes the N-acylation of UDP-3-O-acylglucosamine using 3-hydroxyacyl-ACP as the acyl donor. Is involved in the biosynthesis of lipid A, a phosphorylated glycolipid that anchors the lipopolysaccharide to the outer membrane of the cell.</text>
</comment>
<gene>
    <name evidence="7 9" type="primary">lpxD</name>
    <name evidence="9" type="ORF">BSYN_02700</name>
</gene>
<keyword evidence="2 7" id="KW-0441">Lipid A biosynthesis</keyword>
<comment type="similarity">
    <text evidence="7">Belongs to the transferase hexapeptide repeat family. LpxD subfamily.</text>
</comment>
<accession>A0ABM8I7B7</accession>
<comment type="catalytic activity">
    <reaction evidence="7">
        <text>a UDP-3-O-[(3R)-3-hydroxyacyl]-alpha-D-glucosamine + a (3R)-hydroxyacyl-[ACP] = a UDP-2-N,3-O-bis[(3R)-3-hydroxyacyl]-alpha-D-glucosamine + holo-[ACP] + H(+)</text>
        <dbReference type="Rhea" id="RHEA:53836"/>
        <dbReference type="Rhea" id="RHEA-COMP:9685"/>
        <dbReference type="Rhea" id="RHEA-COMP:9945"/>
        <dbReference type="ChEBI" id="CHEBI:15378"/>
        <dbReference type="ChEBI" id="CHEBI:64479"/>
        <dbReference type="ChEBI" id="CHEBI:78827"/>
        <dbReference type="ChEBI" id="CHEBI:137740"/>
        <dbReference type="ChEBI" id="CHEBI:137748"/>
        <dbReference type="EC" id="2.3.1.191"/>
    </reaction>
</comment>
<dbReference type="PANTHER" id="PTHR43378:SF2">
    <property type="entry name" value="UDP-3-O-ACYLGLUCOSAMINE N-ACYLTRANSFERASE 1, MITOCHONDRIAL-RELATED"/>
    <property type="match status" value="1"/>
</dbReference>
<evidence type="ECO:0000256" key="4">
    <source>
        <dbReference type="ARBA" id="ARBA00022737"/>
    </source>
</evidence>
<keyword evidence="6 7" id="KW-0012">Acyltransferase</keyword>
<keyword evidence="4 7" id="KW-0677">Repeat</keyword>
<evidence type="ECO:0000256" key="6">
    <source>
        <dbReference type="ARBA" id="ARBA00023315"/>
    </source>
</evidence>
<dbReference type="RefSeq" id="WP_353332571.1">
    <property type="nucleotide sequence ID" value="NZ_AP028055.1"/>
</dbReference>
<dbReference type="Gene3D" id="2.160.10.10">
    <property type="entry name" value="Hexapeptide repeat proteins"/>
    <property type="match status" value="1"/>
</dbReference>
<dbReference type="PANTHER" id="PTHR43378">
    <property type="entry name" value="UDP-3-O-ACYLGLUCOSAMINE N-ACYLTRANSFERASE"/>
    <property type="match status" value="1"/>
</dbReference>
<dbReference type="Pfam" id="PF00132">
    <property type="entry name" value="Hexapep"/>
    <property type="match status" value="2"/>
</dbReference>
<evidence type="ECO:0000256" key="7">
    <source>
        <dbReference type="HAMAP-Rule" id="MF_00523"/>
    </source>
</evidence>
<evidence type="ECO:0000259" key="8">
    <source>
        <dbReference type="Pfam" id="PF04613"/>
    </source>
</evidence>
<evidence type="ECO:0000313" key="9">
    <source>
        <dbReference type="EMBL" id="BEG98005.1"/>
    </source>
</evidence>
<dbReference type="Pfam" id="PF04613">
    <property type="entry name" value="LpxD"/>
    <property type="match status" value="1"/>
</dbReference>
<protein>
    <recommendedName>
        <fullName evidence="7">UDP-3-O-acylglucosamine N-acyltransferase</fullName>
        <ecNumber evidence="7">2.3.1.191</ecNumber>
    </recommendedName>
</protein>
<comment type="pathway">
    <text evidence="7">Bacterial outer membrane biogenesis; LPS lipid A biosynthesis.</text>
</comment>
<dbReference type="EC" id="2.3.1.191" evidence="7"/>
<dbReference type="InterPro" id="IPR001451">
    <property type="entry name" value="Hexapep"/>
</dbReference>
<feature type="active site" description="Proton acceptor" evidence="7">
    <location>
        <position position="240"/>
    </location>
</feature>